<dbReference type="InterPro" id="IPR002018">
    <property type="entry name" value="CarbesteraseB"/>
</dbReference>
<dbReference type="InterPro" id="IPR050654">
    <property type="entry name" value="AChE-related_enzymes"/>
</dbReference>
<dbReference type="Proteomes" id="UP001437256">
    <property type="component" value="Unassembled WGS sequence"/>
</dbReference>
<name>A0ABR2ZC43_9AGAR</name>
<dbReference type="EMBL" id="JBBXMP010000305">
    <property type="protein sequence ID" value="KAL0058514.1"/>
    <property type="molecule type" value="Genomic_DNA"/>
</dbReference>
<proteinExistence type="inferred from homology"/>
<dbReference type="PANTHER" id="PTHR43918:SF4">
    <property type="entry name" value="CARBOXYLIC ESTER HYDROLASE"/>
    <property type="match status" value="1"/>
</dbReference>
<evidence type="ECO:0000313" key="6">
    <source>
        <dbReference type="EMBL" id="KAL0058514.1"/>
    </source>
</evidence>
<keyword evidence="7" id="KW-1185">Reference proteome</keyword>
<evidence type="ECO:0000259" key="5">
    <source>
        <dbReference type="Pfam" id="PF00135"/>
    </source>
</evidence>
<feature type="region of interest" description="Disordered" evidence="4">
    <location>
        <begin position="240"/>
        <end position="266"/>
    </location>
</feature>
<dbReference type="InterPro" id="IPR019826">
    <property type="entry name" value="Carboxylesterase_B_AS"/>
</dbReference>
<feature type="compositionally biased region" description="Low complexity" evidence="4">
    <location>
        <begin position="284"/>
        <end position="296"/>
    </location>
</feature>
<evidence type="ECO:0000256" key="4">
    <source>
        <dbReference type="SAM" id="MobiDB-lite"/>
    </source>
</evidence>
<sequence length="782" mass="82782">MLGNTKDEGLLFQFESGAKTLGDILQSLFGSAAPDEELVRGAYPGLNDTEMIPVIASHLIYQCPANLWANATVASGMTDVYRYIYGPKSNFIPGFEGTPHAAELPILFGYLNQTTAKPEELELSRTFQTVIGNFIKNPAGSDESLPAPGWVKYGEDENLAELAFEGNVDIENIAQMVKSSDVDGPFGYSEQEKEFNSAEGSFKYPHAPNLETSNFNQETRSLEPQVQKPPAGIVVGATDSLTGTKSDSRPHARGFLGESSESVPEQLPDVEQFTGGSFVGTISTSSASPITIPTTSGQLQGTDEGGVISFKGIRYGLSPTGDRRWEPPSPFTSTAAQDATKLGPSCIQQFAFATANFSRAIFNNPPPPEAEDCLLLNVWAPSGSLSDKKPVVVWIHGGGLTFGTASLPTYDGTSVALNQDIIAVTINYRTNVFGFPAAPDLPTQGQNLGFLDQELALQWVQQNIANFGGDPGKVTIMGQSAGGLSVSTALARHSESNPPFRAAILLSGNIGQLGSTQTAFNEFASAVGCTQDPGPARLACLKAVPASTISTFVNGPDSGSFGSVTIDNFTAFDHPVNRIIAKKTARVPIFIGNTKDDGSLFAFQLGSTVNLTTFLQAEFGGAVSEAVVRALYPGQQSVQKVIADVIRDYIFQCPAGLWAGATVASGVTDVYRYIYGAVFPDEQLFPGAGAPHAGELPILFGTFNRTTATPDEVALSSTFQTVIANFIKNPGTSPAPKWSKYAGVNVAKLAYKGNVEIDNVVQLVKTGSVVGPIGASRKFEPG</sequence>
<evidence type="ECO:0000256" key="1">
    <source>
        <dbReference type="ARBA" id="ARBA00005964"/>
    </source>
</evidence>
<comment type="similarity">
    <text evidence="1">Belongs to the type-B carboxylesterase/lipase family.</text>
</comment>
<gene>
    <name evidence="6" type="ORF">AAF712_014808</name>
</gene>
<dbReference type="InterPro" id="IPR029058">
    <property type="entry name" value="AB_hydrolase_fold"/>
</dbReference>
<protein>
    <recommendedName>
        <fullName evidence="5">Carboxylesterase type B domain-containing protein</fullName>
    </recommendedName>
</protein>
<feature type="domain" description="Carboxylesterase type B" evidence="5">
    <location>
        <begin position="291"/>
        <end position="742"/>
    </location>
</feature>
<accession>A0ABR2ZC43</accession>
<reference evidence="6 7" key="1">
    <citation type="submission" date="2024-05" db="EMBL/GenBank/DDBJ databases">
        <title>A draft genome resource for the thread blight pathogen Marasmius tenuissimus strain MS-2.</title>
        <authorList>
            <person name="Yulfo-Soto G.E."/>
            <person name="Baruah I.K."/>
            <person name="Amoako-Attah I."/>
            <person name="Bukari Y."/>
            <person name="Meinhardt L.W."/>
            <person name="Bailey B.A."/>
            <person name="Cohen S.P."/>
        </authorList>
    </citation>
    <scope>NUCLEOTIDE SEQUENCE [LARGE SCALE GENOMIC DNA]</scope>
    <source>
        <strain evidence="6 7">MS-2</strain>
    </source>
</reference>
<keyword evidence="2" id="KW-0378">Hydrolase</keyword>
<dbReference type="SUPFAM" id="SSF53474">
    <property type="entry name" value="alpha/beta-Hydrolases"/>
    <property type="match status" value="2"/>
</dbReference>
<evidence type="ECO:0000256" key="3">
    <source>
        <dbReference type="ARBA" id="ARBA00023157"/>
    </source>
</evidence>
<dbReference type="Pfam" id="PF00135">
    <property type="entry name" value="COesterase"/>
    <property type="match status" value="1"/>
</dbReference>
<dbReference type="InterPro" id="IPR000997">
    <property type="entry name" value="Cholinesterase"/>
</dbReference>
<dbReference type="Gene3D" id="3.40.50.1820">
    <property type="entry name" value="alpha/beta hydrolase"/>
    <property type="match status" value="2"/>
</dbReference>
<dbReference type="PRINTS" id="PR00878">
    <property type="entry name" value="CHOLNESTRASE"/>
</dbReference>
<evidence type="ECO:0000313" key="7">
    <source>
        <dbReference type="Proteomes" id="UP001437256"/>
    </source>
</evidence>
<organism evidence="6 7">
    <name type="scientific">Marasmius tenuissimus</name>
    <dbReference type="NCBI Taxonomy" id="585030"/>
    <lineage>
        <taxon>Eukaryota</taxon>
        <taxon>Fungi</taxon>
        <taxon>Dikarya</taxon>
        <taxon>Basidiomycota</taxon>
        <taxon>Agaricomycotina</taxon>
        <taxon>Agaricomycetes</taxon>
        <taxon>Agaricomycetidae</taxon>
        <taxon>Agaricales</taxon>
        <taxon>Marasmiineae</taxon>
        <taxon>Marasmiaceae</taxon>
        <taxon>Marasmius</taxon>
    </lineage>
</organism>
<evidence type="ECO:0000256" key="2">
    <source>
        <dbReference type="ARBA" id="ARBA00022801"/>
    </source>
</evidence>
<keyword evidence="3" id="KW-1015">Disulfide bond</keyword>
<dbReference type="PANTHER" id="PTHR43918">
    <property type="entry name" value="ACETYLCHOLINESTERASE"/>
    <property type="match status" value="1"/>
</dbReference>
<comment type="caution">
    <text evidence="6">The sequence shown here is derived from an EMBL/GenBank/DDBJ whole genome shotgun (WGS) entry which is preliminary data.</text>
</comment>
<feature type="region of interest" description="Disordered" evidence="4">
    <location>
        <begin position="284"/>
        <end position="305"/>
    </location>
</feature>
<dbReference type="PROSITE" id="PS00122">
    <property type="entry name" value="CARBOXYLESTERASE_B_1"/>
    <property type="match status" value="1"/>
</dbReference>